<comment type="catalytic activity">
    <reaction evidence="11">
        <text>a 1,2-diacyl-sn-glycero-3-phospho-L-serine + H(+) = a 1,2-diacyl-sn-glycero-3-phosphoethanolamine + CO2</text>
        <dbReference type="Rhea" id="RHEA:20828"/>
        <dbReference type="ChEBI" id="CHEBI:15378"/>
        <dbReference type="ChEBI" id="CHEBI:16526"/>
        <dbReference type="ChEBI" id="CHEBI:57262"/>
        <dbReference type="ChEBI" id="CHEBI:64612"/>
        <dbReference type="EC" id="4.1.1.65"/>
    </reaction>
</comment>
<reference evidence="13" key="2">
    <citation type="submission" date="2023-01" db="EMBL/GenBank/DDBJ databases">
        <authorList>
            <person name="Sun Q."/>
            <person name="Evtushenko L."/>
        </authorList>
    </citation>
    <scope>NUCLEOTIDE SEQUENCE</scope>
    <source>
        <strain evidence="13">VKM Ac-1069</strain>
    </source>
</reference>
<feature type="chain" id="PRO_5041027552" description="Phosphatidylserine decarboxylase alpha chain" evidence="11">
    <location>
        <begin position="234"/>
        <end position="286"/>
    </location>
</feature>
<evidence type="ECO:0000256" key="8">
    <source>
        <dbReference type="ARBA" id="ARBA00023239"/>
    </source>
</evidence>
<feature type="active site" description="Schiff-base intermediate with substrate; via pyruvic acid" evidence="11">
    <location>
        <position position="234"/>
    </location>
</feature>
<keyword evidence="10 11" id="KW-0670">Pyruvate</keyword>
<dbReference type="InterPro" id="IPR003817">
    <property type="entry name" value="PS_Dcarbxylase"/>
</dbReference>
<name>A0A9W6L4X2_9PSEU</name>
<comment type="cofactor">
    <cofactor evidence="11">
        <name>pyruvate</name>
        <dbReference type="ChEBI" id="CHEBI:15361"/>
    </cofactor>
    <text evidence="11">Binds 1 pyruvoyl group covalently per subunit.</text>
</comment>
<dbReference type="RefSeq" id="WP_081924397.1">
    <property type="nucleotide sequence ID" value="NZ_BAAAUZ010000041.1"/>
</dbReference>
<dbReference type="PANTHER" id="PTHR35809:SF1">
    <property type="entry name" value="ARCHAETIDYLSERINE DECARBOXYLASE PROENZYME-RELATED"/>
    <property type="match status" value="1"/>
</dbReference>
<keyword evidence="8 11" id="KW-0456">Lyase</keyword>
<evidence type="ECO:0000256" key="11">
    <source>
        <dbReference type="HAMAP-Rule" id="MF_00664"/>
    </source>
</evidence>
<dbReference type="NCBIfam" id="NF003679">
    <property type="entry name" value="PRK05305.1-3"/>
    <property type="match status" value="1"/>
</dbReference>
<evidence type="ECO:0000256" key="4">
    <source>
        <dbReference type="ARBA" id="ARBA00023098"/>
    </source>
</evidence>
<keyword evidence="7 11" id="KW-0594">Phospholipid biosynthesis</keyword>
<feature type="chain" id="PRO_5041027553" description="Phosphatidylserine decarboxylase beta chain" evidence="11">
    <location>
        <begin position="1"/>
        <end position="233"/>
    </location>
</feature>
<protein>
    <recommendedName>
        <fullName evidence="11">Phosphatidylserine decarboxylase proenzyme</fullName>
        <ecNumber evidence="11">4.1.1.65</ecNumber>
    </recommendedName>
    <component>
        <recommendedName>
            <fullName evidence="11">Phosphatidylserine decarboxylase alpha chain</fullName>
        </recommendedName>
    </component>
    <component>
        <recommendedName>
            <fullName evidence="11">Phosphatidylserine decarboxylase beta chain</fullName>
        </recommendedName>
    </component>
</protein>
<keyword evidence="4 11" id="KW-0443">Lipid metabolism</keyword>
<gene>
    <name evidence="11 13" type="primary">psd</name>
    <name evidence="13" type="ORF">GCM10017577_48710</name>
</gene>
<dbReference type="HAMAP" id="MF_00664">
    <property type="entry name" value="PS_decarb_PSD_A"/>
    <property type="match status" value="1"/>
</dbReference>
<reference evidence="13" key="1">
    <citation type="journal article" date="2014" name="Int. J. Syst. Evol. Microbiol.">
        <title>Complete genome sequence of Corynebacterium casei LMG S-19264T (=DSM 44701T), isolated from a smear-ripened cheese.</title>
        <authorList>
            <consortium name="US DOE Joint Genome Institute (JGI-PGF)"/>
            <person name="Walter F."/>
            <person name="Albersmeier A."/>
            <person name="Kalinowski J."/>
            <person name="Ruckert C."/>
        </authorList>
    </citation>
    <scope>NUCLEOTIDE SEQUENCE</scope>
    <source>
        <strain evidence="13">VKM Ac-1069</strain>
    </source>
</reference>
<dbReference type="PANTHER" id="PTHR35809">
    <property type="entry name" value="ARCHAETIDYLSERINE DECARBOXYLASE PROENZYME-RELATED"/>
    <property type="match status" value="1"/>
</dbReference>
<evidence type="ECO:0000256" key="6">
    <source>
        <dbReference type="ARBA" id="ARBA00023145"/>
    </source>
</evidence>
<evidence type="ECO:0000256" key="3">
    <source>
        <dbReference type="ARBA" id="ARBA00022793"/>
    </source>
</evidence>
<dbReference type="Proteomes" id="UP001143463">
    <property type="component" value="Unassembled WGS sequence"/>
</dbReference>
<keyword evidence="9 11" id="KW-1208">Phospholipid metabolism</keyword>
<evidence type="ECO:0000256" key="7">
    <source>
        <dbReference type="ARBA" id="ARBA00023209"/>
    </source>
</evidence>
<keyword evidence="1 11" id="KW-1003">Cell membrane</keyword>
<sequence length="286" mass="29335">MAATTPATPPPGAPGAGPHDRPGTTSELHSAGAPPATGGENPVLHAAKLVREAVPPLHPGGRPIIAAVAAAAGAVRLLTGRGTGVGLLATAATAAFFRAPRRVPPPRPGAVLAPADGTVALISEVVPPAELDLPREPVTRVSVFLSVLDVHVQRIPMHGRIRSVEYRPGAFLSADLDKASEDNERNALVLETQSGHLVGVVQIAGLLARRIRCDVKPGDEVAAGETYGLIRFGSRVDTYLPPGVAPEVSVGQRTIGGETVLADLAVVKDAVGQEAVVNDAVDKDRP</sequence>
<feature type="modified residue" description="Pyruvic acid (Ser); by autocatalysis" evidence="11">
    <location>
        <position position="234"/>
    </location>
</feature>
<dbReference type="GO" id="GO:0006646">
    <property type="term" value="P:phosphatidylethanolamine biosynthetic process"/>
    <property type="evidence" value="ECO:0007669"/>
    <property type="project" value="UniProtKB-UniRule"/>
</dbReference>
<keyword evidence="5 11" id="KW-0472">Membrane</keyword>
<keyword evidence="2 11" id="KW-0444">Lipid biosynthesis</keyword>
<evidence type="ECO:0000256" key="10">
    <source>
        <dbReference type="ARBA" id="ARBA00023317"/>
    </source>
</evidence>
<dbReference type="EMBL" id="BSFQ01000024">
    <property type="protein sequence ID" value="GLL13727.1"/>
    <property type="molecule type" value="Genomic_DNA"/>
</dbReference>
<feature type="site" description="Cleavage (non-hydrolytic); by autocatalysis" evidence="11">
    <location>
        <begin position="233"/>
        <end position="234"/>
    </location>
</feature>
<dbReference type="InterPro" id="IPR033175">
    <property type="entry name" value="PSD-A"/>
</dbReference>
<dbReference type="AlphaFoldDB" id="A0A9W6L4X2"/>
<accession>A0A9W6L4X2</accession>
<dbReference type="GO" id="GO:0004609">
    <property type="term" value="F:phosphatidylserine decarboxylase activity"/>
    <property type="evidence" value="ECO:0007669"/>
    <property type="project" value="UniProtKB-UniRule"/>
</dbReference>
<keyword evidence="14" id="KW-1185">Reference proteome</keyword>
<organism evidence="13 14">
    <name type="scientific">Pseudonocardia halophobica</name>
    <dbReference type="NCBI Taxonomy" id="29401"/>
    <lineage>
        <taxon>Bacteria</taxon>
        <taxon>Bacillati</taxon>
        <taxon>Actinomycetota</taxon>
        <taxon>Actinomycetes</taxon>
        <taxon>Pseudonocardiales</taxon>
        <taxon>Pseudonocardiaceae</taxon>
        <taxon>Pseudonocardia</taxon>
    </lineage>
</organism>
<comment type="pathway">
    <text evidence="11">Phospholipid metabolism; phosphatidylethanolamine biosynthesis; phosphatidylethanolamine from CDP-diacylglycerol: step 2/2.</text>
</comment>
<evidence type="ECO:0000256" key="1">
    <source>
        <dbReference type="ARBA" id="ARBA00022475"/>
    </source>
</evidence>
<comment type="subcellular location">
    <subcellularLocation>
        <location evidence="11">Cell membrane</location>
        <topology evidence="11">Peripheral membrane protein</topology>
    </subcellularLocation>
</comment>
<comment type="caution">
    <text evidence="13">The sequence shown here is derived from an EMBL/GenBank/DDBJ whole genome shotgun (WGS) entry which is preliminary data.</text>
</comment>
<dbReference type="GO" id="GO:0005886">
    <property type="term" value="C:plasma membrane"/>
    <property type="evidence" value="ECO:0007669"/>
    <property type="project" value="UniProtKB-SubCell"/>
</dbReference>
<keyword evidence="6 11" id="KW-0865">Zymogen</keyword>
<comment type="function">
    <text evidence="11">Catalyzes the formation of phosphatidylethanolamine (PtdEtn) from phosphatidylserine (PtdSer).</text>
</comment>
<keyword evidence="3 11" id="KW-0210">Decarboxylase</keyword>
<feature type="region of interest" description="Disordered" evidence="12">
    <location>
        <begin position="1"/>
        <end position="41"/>
    </location>
</feature>
<dbReference type="EC" id="4.1.1.65" evidence="11"/>
<comment type="similarity">
    <text evidence="11">Belongs to the phosphatidylserine decarboxylase family. PSD-A subfamily.</text>
</comment>
<evidence type="ECO:0000256" key="2">
    <source>
        <dbReference type="ARBA" id="ARBA00022516"/>
    </source>
</evidence>
<comment type="PTM">
    <text evidence="11">Is synthesized initially as an inactive proenzyme. Formation of the active enzyme involves a self-maturation process in which the active site pyruvoyl group is generated from an internal serine residue via an autocatalytic post-translational modification. Two non-identical subunits are generated from the proenzyme in this reaction, and the pyruvate is formed at the N-terminus of the alpha chain, which is derived from the carboxyl end of the proenzyme. The post-translation cleavage follows an unusual pathway, termed non-hydrolytic serinolysis, in which the side chain hydroxyl group of the serine supplies its oxygen atom to form the C-terminus of the beta chain, while the remainder of the serine residue undergoes an oxidative deamination to produce ammonia and the pyruvoyl prosthetic group on the alpha chain.</text>
</comment>
<comment type="subunit">
    <text evidence="11">Heterodimer of a large membrane-associated beta subunit and a small pyruvoyl-containing alpha subunit.</text>
</comment>
<evidence type="ECO:0000313" key="14">
    <source>
        <dbReference type="Proteomes" id="UP001143463"/>
    </source>
</evidence>
<evidence type="ECO:0000256" key="5">
    <source>
        <dbReference type="ARBA" id="ARBA00023136"/>
    </source>
</evidence>
<dbReference type="Pfam" id="PF02666">
    <property type="entry name" value="PS_Dcarbxylase"/>
    <property type="match status" value="1"/>
</dbReference>
<proteinExistence type="inferred from homology"/>
<evidence type="ECO:0000256" key="9">
    <source>
        <dbReference type="ARBA" id="ARBA00023264"/>
    </source>
</evidence>
<evidence type="ECO:0000256" key="12">
    <source>
        <dbReference type="SAM" id="MobiDB-lite"/>
    </source>
</evidence>
<evidence type="ECO:0000313" key="13">
    <source>
        <dbReference type="EMBL" id="GLL13727.1"/>
    </source>
</evidence>